<keyword evidence="7" id="KW-0472">Membrane</keyword>
<dbReference type="Pfam" id="PF01594">
    <property type="entry name" value="AI-2E_transport"/>
    <property type="match status" value="1"/>
</dbReference>
<dbReference type="STRING" id="128944.AWM75_04555"/>
<keyword evidence="4" id="KW-1003">Cell membrane</keyword>
<evidence type="ECO:0000313" key="8">
    <source>
        <dbReference type="EMBL" id="AMB99317.1"/>
    </source>
</evidence>
<keyword evidence="5" id="KW-0812">Transmembrane</keyword>
<keyword evidence="6" id="KW-1133">Transmembrane helix</keyword>
<dbReference type="RefSeq" id="WP_067978813.1">
    <property type="nucleotide sequence ID" value="NZ_CP014163.1"/>
</dbReference>
<dbReference type="EMBL" id="CP014163">
    <property type="protein sequence ID" value="AMB99317.1"/>
    <property type="molecule type" value="Genomic_DNA"/>
</dbReference>
<dbReference type="PANTHER" id="PTHR21716">
    <property type="entry name" value="TRANSMEMBRANE PROTEIN"/>
    <property type="match status" value="1"/>
</dbReference>
<dbReference type="InterPro" id="IPR002549">
    <property type="entry name" value="AI-2E-like"/>
</dbReference>
<evidence type="ECO:0000256" key="3">
    <source>
        <dbReference type="ARBA" id="ARBA00022448"/>
    </source>
</evidence>
<comment type="similarity">
    <text evidence="2">Belongs to the autoinducer-2 exporter (AI-2E) (TC 2.A.86) family.</text>
</comment>
<dbReference type="GO" id="GO:0005886">
    <property type="term" value="C:plasma membrane"/>
    <property type="evidence" value="ECO:0007669"/>
    <property type="project" value="UniProtKB-SubCell"/>
</dbReference>
<comment type="subcellular location">
    <subcellularLocation>
        <location evidence="1">Cell membrane</location>
        <topology evidence="1">Multi-pass membrane protein</topology>
    </subcellularLocation>
</comment>
<accession>A0A0X8FL45</accession>
<dbReference type="GO" id="GO:0055085">
    <property type="term" value="P:transmembrane transport"/>
    <property type="evidence" value="ECO:0007669"/>
    <property type="project" value="TreeGrafter"/>
</dbReference>
<evidence type="ECO:0000256" key="1">
    <source>
        <dbReference type="ARBA" id="ARBA00004651"/>
    </source>
</evidence>
<dbReference type="PANTHER" id="PTHR21716:SF53">
    <property type="entry name" value="PERMEASE PERM-RELATED"/>
    <property type="match status" value="1"/>
</dbReference>
<reference evidence="8 9" key="1">
    <citation type="journal article" date="2016" name="Genome Announc.">
        <title>Complete Genome Sequences of Aerococcus christensenii CCUG 28831T, Aerococcus sanguinicola CCUG 43001T, Aerococcus urinae CCUG 36881T, Aerococcus urinaeequi CCUG 28094T, Aerococcus urinaehominis CCUG 42038 BT, and Aerococcus viridans CCUG 4311T.</title>
        <authorList>
            <person name="Carkaci D."/>
            <person name="Dargis R."/>
            <person name="Nielsen X.C."/>
            <person name="Skovgaard O."/>
            <person name="Fuursted K."/>
            <person name="Christensen J.J."/>
        </authorList>
    </citation>
    <scope>NUCLEOTIDE SEQUENCE [LARGE SCALE GENOMIC DNA]</scope>
    <source>
        <strain evidence="8 9">CCUG42038B</strain>
    </source>
</reference>
<proteinExistence type="inferred from homology"/>
<reference evidence="9" key="2">
    <citation type="submission" date="2016-01" db="EMBL/GenBank/DDBJ databases">
        <title>Six Aerococcus type strain genome sequencing and assembly using PacBio and Illumina Hiseq.</title>
        <authorList>
            <person name="Carkaci D."/>
            <person name="Dargis R."/>
            <person name="Nielsen X.C."/>
            <person name="Skovgaard O."/>
            <person name="Fuursted K."/>
            <person name="Christensen J.J."/>
        </authorList>
    </citation>
    <scope>NUCLEOTIDE SEQUENCE [LARGE SCALE GENOMIC DNA]</scope>
    <source>
        <strain evidence="9">CCUG42038B</strain>
    </source>
</reference>
<dbReference type="KEGG" id="auh:AWM75_04555"/>
<evidence type="ECO:0000256" key="6">
    <source>
        <dbReference type="ARBA" id="ARBA00022989"/>
    </source>
</evidence>
<evidence type="ECO:0000256" key="4">
    <source>
        <dbReference type="ARBA" id="ARBA00022475"/>
    </source>
</evidence>
<evidence type="ECO:0000256" key="2">
    <source>
        <dbReference type="ARBA" id="ARBA00009773"/>
    </source>
</evidence>
<evidence type="ECO:0000256" key="5">
    <source>
        <dbReference type="ARBA" id="ARBA00022692"/>
    </source>
</evidence>
<name>A0A0X8FL45_9LACT</name>
<evidence type="ECO:0000313" key="9">
    <source>
        <dbReference type="Proteomes" id="UP000062260"/>
    </source>
</evidence>
<keyword evidence="3" id="KW-0813">Transport</keyword>
<evidence type="ECO:0000256" key="7">
    <source>
        <dbReference type="ARBA" id="ARBA00023136"/>
    </source>
</evidence>
<gene>
    <name evidence="8" type="ORF">AWM75_04555</name>
</gene>
<protein>
    <submittedName>
        <fullName evidence="8">Uncharacterized protein</fullName>
    </submittedName>
</protein>
<dbReference type="AlphaFoldDB" id="A0A0X8FL45"/>
<organism evidence="8 9">
    <name type="scientific">Aerococcus urinaehominis</name>
    <dbReference type="NCBI Taxonomy" id="128944"/>
    <lineage>
        <taxon>Bacteria</taxon>
        <taxon>Bacillati</taxon>
        <taxon>Bacillota</taxon>
        <taxon>Bacilli</taxon>
        <taxon>Lactobacillales</taxon>
        <taxon>Aerococcaceae</taxon>
        <taxon>Aerococcus</taxon>
    </lineage>
</organism>
<dbReference type="Proteomes" id="UP000062260">
    <property type="component" value="Chromosome"/>
</dbReference>
<dbReference type="OrthoDB" id="9793390at2"/>
<keyword evidence="9" id="KW-1185">Reference proteome</keyword>
<sequence>MKINRRFLFQTIVFIALVIIAILNWPNIIKWVSGFWTVLFPIVLGGMMAYVLNILTAKFEQWWFPKSQNKWVNLARRPVSITLSLLVIFLIIAFTIGMVVPQLIGVVVNLLAGLPEFFIKVEALINKYINAYPEITGYLATIDIDWQNMLRNTLNVVQNVSSNLINTTLSTVTSIAGWIVNLFLAIIVAFYILMSKEKLGQQFTRLTDAYLSRERSNRLHYFIALLDDAFYNFITGEVVEAVILGCMVGFGMWMFSFPYASMVGVLTGVTALIPLLGAYISGAVGFFLILMESPTQAIYFVIFLVIVQQIEGNLIYPRVVGNSLGLPGLWVLVAVTVGGGLLGVGGMVIGVPVAAAFYRMISEDVAYRELKAQADITSDVMSPAEVARAKDFNLRKNN</sequence>